<keyword evidence="2" id="KW-0221">Differentiation</keyword>
<feature type="region of interest" description="Disordered" evidence="8">
    <location>
        <begin position="1"/>
        <end position="20"/>
    </location>
</feature>
<evidence type="ECO:0000259" key="9">
    <source>
        <dbReference type="PROSITE" id="PS50888"/>
    </source>
</evidence>
<evidence type="ECO:0000256" key="6">
    <source>
        <dbReference type="ARBA" id="ARBA00023163"/>
    </source>
</evidence>
<keyword evidence="1" id="KW-0217">Developmental protein</keyword>
<dbReference type="InterPro" id="IPR011598">
    <property type="entry name" value="bHLH_dom"/>
</dbReference>
<dbReference type="Proteomes" id="UP000030746">
    <property type="component" value="Unassembled WGS sequence"/>
</dbReference>
<dbReference type="GO" id="GO:0007423">
    <property type="term" value="P:sensory organ development"/>
    <property type="evidence" value="ECO:0007669"/>
    <property type="project" value="TreeGrafter"/>
</dbReference>
<dbReference type="RefSeq" id="XP_009064519.1">
    <property type="nucleotide sequence ID" value="XM_009066271.1"/>
</dbReference>
<evidence type="ECO:0000256" key="1">
    <source>
        <dbReference type="ARBA" id="ARBA00022473"/>
    </source>
</evidence>
<dbReference type="SMART" id="SM00353">
    <property type="entry name" value="HLH"/>
    <property type="match status" value="1"/>
</dbReference>
<evidence type="ECO:0000256" key="5">
    <source>
        <dbReference type="ARBA" id="ARBA00023125"/>
    </source>
</evidence>
<dbReference type="FunFam" id="4.10.280.10:FF:000006">
    <property type="entry name" value="Neurogenic differentiation factor"/>
    <property type="match status" value="1"/>
</dbReference>
<dbReference type="KEGG" id="lgi:LOTGIDRAFT_80254"/>
<evidence type="ECO:0000256" key="4">
    <source>
        <dbReference type="ARBA" id="ARBA00023015"/>
    </source>
</evidence>
<dbReference type="Gene3D" id="4.10.280.10">
    <property type="entry name" value="Helix-loop-helix DNA-binding domain"/>
    <property type="match status" value="1"/>
</dbReference>
<dbReference type="PROSITE" id="PS50888">
    <property type="entry name" value="BHLH"/>
    <property type="match status" value="1"/>
</dbReference>
<dbReference type="Pfam" id="PF00010">
    <property type="entry name" value="HLH"/>
    <property type="match status" value="1"/>
</dbReference>
<dbReference type="InterPro" id="IPR036638">
    <property type="entry name" value="HLH_DNA-bd_sf"/>
</dbReference>
<organism evidence="10 11">
    <name type="scientific">Lottia gigantea</name>
    <name type="common">Giant owl limpet</name>
    <dbReference type="NCBI Taxonomy" id="225164"/>
    <lineage>
        <taxon>Eukaryota</taxon>
        <taxon>Metazoa</taxon>
        <taxon>Spiralia</taxon>
        <taxon>Lophotrochozoa</taxon>
        <taxon>Mollusca</taxon>
        <taxon>Gastropoda</taxon>
        <taxon>Patellogastropoda</taxon>
        <taxon>Lottioidea</taxon>
        <taxon>Lottiidae</taxon>
        <taxon>Lottia</taxon>
    </lineage>
</organism>
<dbReference type="OMA" id="ERCRMHM"/>
<keyword evidence="6" id="KW-0804">Transcription</keyword>
<protein>
    <recommendedName>
        <fullName evidence="9">BHLH domain-containing protein</fullName>
    </recommendedName>
</protein>
<keyword evidence="11" id="KW-1185">Reference proteome</keyword>
<dbReference type="CTD" id="20252449"/>
<evidence type="ECO:0000256" key="7">
    <source>
        <dbReference type="ARBA" id="ARBA00023242"/>
    </source>
</evidence>
<evidence type="ECO:0000256" key="3">
    <source>
        <dbReference type="ARBA" id="ARBA00022902"/>
    </source>
</evidence>
<keyword evidence="4" id="KW-0805">Transcription regulation</keyword>
<dbReference type="SUPFAM" id="SSF47459">
    <property type="entry name" value="HLH, helix-loop-helix DNA-binding domain"/>
    <property type="match status" value="1"/>
</dbReference>
<evidence type="ECO:0000256" key="8">
    <source>
        <dbReference type="SAM" id="MobiDB-lite"/>
    </source>
</evidence>
<dbReference type="PANTHER" id="PTHR19290:SF163">
    <property type="entry name" value="BASIC HELIX-LOOP-HELIX NEURAL TRANSCRIPTION FACTOR TAP"/>
    <property type="match status" value="1"/>
</dbReference>
<dbReference type="GO" id="GO:0005634">
    <property type="term" value="C:nucleus"/>
    <property type="evidence" value="ECO:0007669"/>
    <property type="project" value="TreeGrafter"/>
</dbReference>
<dbReference type="AlphaFoldDB" id="V3ZV11"/>
<dbReference type="OrthoDB" id="5969565at2759"/>
<proteinExistence type="predicted"/>
<accession>V3ZV11</accession>
<dbReference type="GO" id="GO:0045944">
    <property type="term" value="P:positive regulation of transcription by RNA polymerase II"/>
    <property type="evidence" value="ECO:0007669"/>
    <property type="project" value="TreeGrafter"/>
</dbReference>
<reference evidence="10 11" key="1">
    <citation type="journal article" date="2013" name="Nature">
        <title>Insights into bilaterian evolution from three spiralian genomes.</title>
        <authorList>
            <person name="Simakov O."/>
            <person name="Marletaz F."/>
            <person name="Cho S.J."/>
            <person name="Edsinger-Gonzales E."/>
            <person name="Havlak P."/>
            <person name="Hellsten U."/>
            <person name="Kuo D.H."/>
            <person name="Larsson T."/>
            <person name="Lv J."/>
            <person name="Arendt D."/>
            <person name="Savage R."/>
            <person name="Osoegawa K."/>
            <person name="de Jong P."/>
            <person name="Grimwood J."/>
            <person name="Chapman J.A."/>
            <person name="Shapiro H."/>
            <person name="Aerts A."/>
            <person name="Otillar R.P."/>
            <person name="Terry A.Y."/>
            <person name="Boore J.L."/>
            <person name="Grigoriev I.V."/>
            <person name="Lindberg D.R."/>
            <person name="Seaver E.C."/>
            <person name="Weisblat D.A."/>
            <person name="Putnam N.H."/>
            <person name="Rokhsar D.S."/>
        </authorList>
    </citation>
    <scope>NUCLEOTIDE SEQUENCE [LARGE SCALE GENOMIC DNA]</scope>
</reference>
<dbReference type="HOGENOM" id="CLU_171328_3_2_1"/>
<dbReference type="GO" id="GO:0061564">
    <property type="term" value="P:axon development"/>
    <property type="evidence" value="ECO:0007669"/>
    <property type="project" value="TreeGrafter"/>
</dbReference>
<dbReference type="GO" id="GO:0000981">
    <property type="term" value="F:DNA-binding transcription factor activity, RNA polymerase II-specific"/>
    <property type="evidence" value="ECO:0007669"/>
    <property type="project" value="TreeGrafter"/>
</dbReference>
<keyword evidence="5" id="KW-0238">DNA-binding</keyword>
<evidence type="ECO:0000313" key="11">
    <source>
        <dbReference type="Proteomes" id="UP000030746"/>
    </source>
</evidence>
<gene>
    <name evidence="10" type="ORF">LOTGIDRAFT_80254</name>
</gene>
<evidence type="ECO:0000256" key="2">
    <source>
        <dbReference type="ARBA" id="ARBA00022782"/>
    </source>
</evidence>
<dbReference type="EMBL" id="KB203412">
    <property type="protein sequence ID" value="ESO84786.1"/>
    <property type="molecule type" value="Genomic_DNA"/>
</dbReference>
<dbReference type="PANTHER" id="PTHR19290">
    <property type="entry name" value="BASIC HELIX-LOOP-HELIX PROTEIN NEUROGENIN-RELATED"/>
    <property type="match status" value="1"/>
</dbReference>
<dbReference type="GO" id="GO:0046983">
    <property type="term" value="F:protein dimerization activity"/>
    <property type="evidence" value="ECO:0007669"/>
    <property type="project" value="InterPro"/>
</dbReference>
<dbReference type="InterPro" id="IPR050359">
    <property type="entry name" value="bHLH_transcription_factors"/>
</dbReference>
<feature type="domain" description="BHLH" evidence="9">
    <location>
        <begin position="4"/>
        <end position="56"/>
    </location>
</feature>
<feature type="non-terminal residue" evidence="10">
    <location>
        <position position="58"/>
    </location>
</feature>
<evidence type="ECO:0000313" key="10">
    <source>
        <dbReference type="EMBL" id="ESO84786.1"/>
    </source>
</evidence>
<keyword evidence="3" id="KW-0524">Neurogenesis</keyword>
<dbReference type="GO" id="GO:0070888">
    <property type="term" value="F:E-box binding"/>
    <property type="evidence" value="ECO:0007669"/>
    <property type="project" value="TreeGrafter"/>
</dbReference>
<dbReference type="STRING" id="225164.V3ZV11"/>
<dbReference type="GeneID" id="20252449"/>
<keyword evidence="7" id="KW-0539">Nucleus</keyword>
<name>V3ZV11_LOTGI</name>
<sequence>MKKCRRSKANDRERSRMHSLNDALESLRKALPTYPEDAKLTKIETLRLAHNYIWALTQ</sequence>